<evidence type="ECO:0000313" key="10">
    <source>
        <dbReference type="Proteomes" id="UP000623129"/>
    </source>
</evidence>
<dbReference type="GO" id="GO:0003676">
    <property type="term" value="F:nucleic acid binding"/>
    <property type="evidence" value="ECO:0007669"/>
    <property type="project" value="InterPro"/>
</dbReference>
<dbReference type="Pfam" id="PF00929">
    <property type="entry name" value="RNase_T"/>
    <property type="match status" value="1"/>
</dbReference>
<evidence type="ECO:0000256" key="7">
    <source>
        <dbReference type="ARBA" id="ARBA00025769"/>
    </source>
</evidence>
<keyword evidence="2" id="KW-0540">Nuclease</keyword>
<dbReference type="SMART" id="SM00479">
    <property type="entry name" value="EXOIII"/>
    <property type="match status" value="1"/>
</dbReference>
<comment type="similarity">
    <text evidence="7">Belongs to the exonuclease superfamily. TREX family.</text>
</comment>
<name>A0A833QQ24_9POAL</name>
<dbReference type="InterPro" id="IPR012337">
    <property type="entry name" value="RNaseH-like_sf"/>
</dbReference>
<evidence type="ECO:0000256" key="4">
    <source>
        <dbReference type="ARBA" id="ARBA00022801"/>
    </source>
</evidence>
<sequence>MSFILSGSLHHFRNCRISHANIRLLRFYSGKSLSNQCKIRPLTTRAEVTRKRSQNSTPESIRLHINQTEILKPHIEPIKCYPALSKERNLEAKIDRPATILVFDIETTGFNTPAERIVEFAARNLIGGTNSTFQTLINPQKIIKNSDIHGITNSMINQAGAPRIEDVIPRLLEWVELQEPDKPVIWLAHNGKTFDFPFLIREMKRCGFDTPDRWRFLDTLTLARRLVDSNGLVLKKHKVTDLCEFFGIVVEEAAHTAMGDVNRLSYIFQHTTHRLKFTVSDVIKESLMASDIKWKPSK</sequence>
<evidence type="ECO:0000256" key="1">
    <source>
        <dbReference type="ARBA" id="ARBA00001946"/>
    </source>
</evidence>
<comment type="caution">
    <text evidence="9">The sequence shown here is derived from an EMBL/GenBank/DDBJ whole genome shotgun (WGS) entry which is preliminary data.</text>
</comment>
<accession>A0A833QQ24</accession>
<dbReference type="CDD" id="cd06127">
    <property type="entry name" value="DEDDh"/>
    <property type="match status" value="1"/>
</dbReference>
<dbReference type="Proteomes" id="UP000623129">
    <property type="component" value="Unassembled WGS sequence"/>
</dbReference>
<keyword evidence="5 9" id="KW-0269">Exonuclease</keyword>
<keyword evidence="3" id="KW-0479">Metal-binding</keyword>
<keyword evidence="6" id="KW-0460">Magnesium</keyword>
<protein>
    <submittedName>
        <fullName evidence="9">Exonuclease DPD1</fullName>
    </submittedName>
</protein>
<dbReference type="InterPro" id="IPR036397">
    <property type="entry name" value="RNaseH_sf"/>
</dbReference>
<reference evidence="9" key="1">
    <citation type="submission" date="2020-01" db="EMBL/GenBank/DDBJ databases">
        <title>Genome sequence of Kobresia littledalei, the first chromosome-level genome in the family Cyperaceae.</title>
        <authorList>
            <person name="Qu G."/>
        </authorList>
    </citation>
    <scope>NUCLEOTIDE SEQUENCE</scope>
    <source>
        <strain evidence="9">C.B.Clarke</strain>
        <tissue evidence="9">Leaf</tissue>
    </source>
</reference>
<dbReference type="PANTHER" id="PTHR13058:SF19">
    <property type="entry name" value="LD40940P"/>
    <property type="match status" value="1"/>
</dbReference>
<evidence type="ECO:0000256" key="2">
    <source>
        <dbReference type="ARBA" id="ARBA00022722"/>
    </source>
</evidence>
<evidence type="ECO:0000259" key="8">
    <source>
        <dbReference type="SMART" id="SM00479"/>
    </source>
</evidence>
<dbReference type="InterPro" id="IPR013520">
    <property type="entry name" value="Ribonucl_H"/>
</dbReference>
<evidence type="ECO:0000256" key="6">
    <source>
        <dbReference type="ARBA" id="ARBA00022842"/>
    </source>
</evidence>
<organism evidence="9 10">
    <name type="scientific">Carex littledalei</name>
    <dbReference type="NCBI Taxonomy" id="544730"/>
    <lineage>
        <taxon>Eukaryota</taxon>
        <taxon>Viridiplantae</taxon>
        <taxon>Streptophyta</taxon>
        <taxon>Embryophyta</taxon>
        <taxon>Tracheophyta</taxon>
        <taxon>Spermatophyta</taxon>
        <taxon>Magnoliopsida</taxon>
        <taxon>Liliopsida</taxon>
        <taxon>Poales</taxon>
        <taxon>Cyperaceae</taxon>
        <taxon>Cyperoideae</taxon>
        <taxon>Cariceae</taxon>
        <taxon>Carex</taxon>
        <taxon>Carex subgen. Euthyceras</taxon>
    </lineage>
</organism>
<keyword evidence="4" id="KW-0378">Hydrolase</keyword>
<dbReference type="OrthoDB" id="10250935at2759"/>
<dbReference type="GO" id="GO:0008296">
    <property type="term" value="F:3'-5'-DNA exonuclease activity"/>
    <property type="evidence" value="ECO:0007669"/>
    <property type="project" value="TreeGrafter"/>
</dbReference>
<dbReference type="EMBL" id="SWLB01000024">
    <property type="protein sequence ID" value="KAF3322727.1"/>
    <property type="molecule type" value="Genomic_DNA"/>
</dbReference>
<gene>
    <name evidence="9" type="ORF">FCM35_KLT12716</name>
</gene>
<dbReference type="Gene3D" id="3.30.420.10">
    <property type="entry name" value="Ribonuclease H-like superfamily/Ribonuclease H"/>
    <property type="match status" value="1"/>
</dbReference>
<dbReference type="PANTHER" id="PTHR13058">
    <property type="entry name" value="THREE PRIME REPAIR EXONUCLEASE 1, 2"/>
    <property type="match status" value="1"/>
</dbReference>
<dbReference type="InterPro" id="IPR040393">
    <property type="entry name" value="TREX1/2"/>
</dbReference>
<dbReference type="GO" id="GO:0005737">
    <property type="term" value="C:cytoplasm"/>
    <property type="evidence" value="ECO:0007669"/>
    <property type="project" value="TreeGrafter"/>
</dbReference>
<dbReference type="SUPFAM" id="SSF53098">
    <property type="entry name" value="Ribonuclease H-like"/>
    <property type="match status" value="1"/>
</dbReference>
<dbReference type="GO" id="GO:0046872">
    <property type="term" value="F:metal ion binding"/>
    <property type="evidence" value="ECO:0007669"/>
    <property type="project" value="UniProtKB-KW"/>
</dbReference>
<keyword evidence="10" id="KW-1185">Reference proteome</keyword>
<dbReference type="GO" id="GO:0006308">
    <property type="term" value="P:DNA catabolic process"/>
    <property type="evidence" value="ECO:0007669"/>
    <property type="project" value="TreeGrafter"/>
</dbReference>
<dbReference type="AlphaFoldDB" id="A0A833QQ24"/>
<evidence type="ECO:0000256" key="5">
    <source>
        <dbReference type="ARBA" id="ARBA00022839"/>
    </source>
</evidence>
<evidence type="ECO:0000256" key="3">
    <source>
        <dbReference type="ARBA" id="ARBA00022723"/>
    </source>
</evidence>
<feature type="domain" description="Exonuclease" evidence="8">
    <location>
        <begin position="99"/>
        <end position="277"/>
    </location>
</feature>
<proteinExistence type="inferred from homology"/>
<comment type="cofactor">
    <cofactor evidence="1">
        <name>Mg(2+)</name>
        <dbReference type="ChEBI" id="CHEBI:18420"/>
    </cofactor>
</comment>
<evidence type="ECO:0000313" key="9">
    <source>
        <dbReference type="EMBL" id="KAF3322727.1"/>
    </source>
</evidence>